<dbReference type="GO" id="GO:0016780">
    <property type="term" value="F:phosphotransferase activity, for other substituted phosphate groups"/>
    <property type="evidence" value="ECO:0007669"/>
    <property type="project" value="TreeGrafter"/>
</dbReference>
<sequence length="119" mass="14039">MKIENDPRITRLGRFLRKYSTDELPQLFNILRGDMSVVGNRPLPLYEAERLTSDEYIERFMCPSGLTGLWQVEKRGQAGKLSPEQRKQLDIEYARKMSPWFDLKIILRTFTAFIQKENV</sequence>
<dbReference type="PANTHER" id="PTHR30576">
    <property type="entry name" value="COLANIC BIOSYNTHESIS UDP-GLUCOSE LIPID CARRIER TRANSFERASE"/>
    <property type="match status" value="1"/>
</dbReference>
<evidence type="ECO:0000256" key="1">
    <source>
        <dbReference type="ARBA" id="ARBA00006464"/>
    </source>
</evidence>
<accession>A0AA37NSU9</accession>
<dbReference type="EMBL" id="BQOL01000003">
    <property type="protein sequence ID" value="GKI20502.1"/>
    <property type="molecule type" value="Genomic_DNA"/>
</dbReference>
<evidence type="ECO:0000259" key="2">
    <source>
        <dbReference type="Pfam" id="PF02397"/>
    </source>
</evidence>
<proteinExistence type="inferred from homology"/>
<organism evidence="3 4">
    <name type="scientific">Alistipes finegoldii</name>
    <dbReference type="NCBI Taxonomy" id="214856"/>
    <lineage>
        <taxon>Bacteria</taxon>
        <taxon>Pseudomonadati</taxon>
        <taxon>Bacteroidota</taxon>
        <taxon>Bacteroidia</taxon>
        <taxon>Bacteroidales</taxon>
        <taxon>Rikenellaceae</taxon>
        <taxon>Alistipes</taxon>
    </lineage>
</organism>
<dbReference type="PANTHER" id="PTHR30576:SF0">
    <property type="entry name" value="UNDECAPRENYL-PHOSPHATE N-ACETYLGALACTOSAMINYL 1-PHOSPHATE TRANSFERASE-RELATED"/>
    <property type="match status" value="1"/>
</dbReference>
<comment type="similarity">
    <text evidence="1">Belongs to the bacterial sugar transferase family.</text>
</comment>
<comment type="caution">
    <text evidence="3">The sequence shown here is derived from an EMBL/GenBank/DDBJ whole genome shotgun (WGS) entry which is preliminary data.</text>
</comment>
<evidence type="ECO:0000313" key="3">
    <source>
        <dbReference type="EMBL" id="GKI20502.1"/>
    </source>
</evidence>
<reference evidence="3" key="1">
    <citation type="submission" date="2022-01" db="EMBL/GenBank/DDBJ databases">
        <title>Novel bile acid biosynthetic pathways are enriched in the microbiome of centenarians.</title>
        <authorList>
            <person name="Sato Y."/>
            <person name="Atarashi K."/>
            <person name="Plichta R.D."/>
            <person name="Arai Y."/>
            <person name="Sasajima S."/>
            <person name="Kearney M.S."/>
            <person name="Suda W."/>
            <person name="Takeshita K."/>
            <person name="Sasaki T."/>
            <person name="Okamoto S."/>
            <person name="Skelly N.A."/>
            <person name="Okamura Y."/>
            <person name="Vlamakis H."/>
            <person name="Li Y."/>
            <person name="Tanoue T."/>
            <person name="Takei H."/>
            <person name="Nittono H."/>
            <person name="Narushima S."/>
            <person name="Irie J."/>
            <person name="Itoh H."/>
            <person name="Moriya K."/>
            <person name="Sugiura Y."/>
            <person name="Suematsu M."/>
            <person name="Moritoki N."/>
            <person name="Shibata S."/>
            <person name="Littman R.D."/>
            <person name="Fischbach A.M."/>
            <person name="Uwamino Y."/>
            <person name="Inoue T."/>
            <person name="Honda A."/>
            <person name="Hattori M."/>
            <person name="Murai T."/>
            <person name="Xavier J.R."/>
            <person name="Hirose N."/>
            <person name="Honda K."/>
        </authorList>
    </citation>
    <scope>NUCLEOTIDE SEQUENCE</scope>
    <source>
        <strain evidence="3">CE91-St16</strain>
    </source>
</reference>
<dbReference type="Proteomes" id="UP001055105">
    <property type="component" value="Unassembled WGS sequence"/>
</dbReference>
<dbReference type="InterPro" id="IPR003362">
    <property type="entry name" value="Bact_transf"/>
</dbReference>
<gene>
    <name evidence="3" type="ORF">CE91St16_34100</name>
</gene>
<evidence type="ECO:0000313" key="4">
    <source>
        <dbReference type="Proteomes" id="UP001055105"/>
    </source>
</evidence>
<dbReference type="AlphaFoldDB" id="A0AA37NSU9"/>
<dbReference type="Pfam" id="PF02397">
    <property type="entry name" value="Bac_transf"/>
    <property type="match status" value="1"/>
</dbReference>
<feature type="domain" description="Bacterial sugar transferase" evidence="2">
    <location>
        <begin position="2"/>
        <end position="114"/>
    </location>
</feature>
<name>A0AA37NSU9_9BACT</name>
<protein>
    <recommendedName>
        <fullName evidence="2">Bacterial sugar transferase domain-containing protein</fullName>
    </recommendedName>
</protein>